<dbReference type="GeneID" id="65916151"/>
<dbReference type="RefSeq" id="WP_010009385.1">
    <property type="nucleotide sequence ID" value="NZ_AZCN01000082.1"/>
</dbReference>
<dbReference type="Pfam" id="PF16161">
    <property type="entry name" value="DUF4867"/>
    <property type="match status" value="1"/>
</dbReference>
<reference evidence="1 2" key="1">
    <citation type="journal article" date="2015" name="Genome Announc.">
        <title>Expanding the biotechnology potential of lactobacilli through comparative genomics of 213 strains and associated genera.</title>
        <authorList>
            <person name="Sun Z."/>
            <person name="Harris H.M."/>
            <person name="McCann A."/>
            <person name="Guo C."/>
            <person name="Argimon S."/>
            <person name="Zhang W."/>
            <person name="Yang X."/>
            <person name="Jeffery I.B."/>
            <person name="Cooney J.C."/>
            <person name="Kagawa T.F."/>
            <person name="Liu W."/>
            <person name="Song Y."/>
            <person name="Salvetti E."/>
            <person name="Wrobel A."/>
            <person name="Rasinkangas P."/>
            <person name="Parkhill J."/>
            <person name="Rea M.C."/>
            <person name="O'Sullivan O."/>
            <person name="Ritari J."/>
            <person name="Douillard F.P."/>
            <person name="Paul Ross R."/>
            <person name="Yang R."/>
            <person name="Briner A.E."/>
            <person name="Felis G.E."/>
            <person name="de Vos W.M."/>
            <person name="Barrangou R."/>
            <person name="Klaenhammer T.R."/>
            <person name="Caufield P.W."/>
            <person name="Cui Y."/>
            <person name="Zhang H."/>
            <person name="O'Toole P.W."/>
        </authorList>
    </citation>
    <scope>NUCLEOTIDE SEQUENCE [LARGE SCALE GENOMIC DNA]</scope>
    <source>
        <strain evidence="1 2">DSM 20001</strain>
    </source>
</reference>
<comment type="caution">
    <text evidence="1">The sequence shown here is derived from an EMBL/GenBank/DDBJ whole genome shotgun (WGS) entry which is preliminary data.</text>
</comment>
<dbReference type="eggNOG" id="ENOG502ZCEZ">
    <property type="taxonomic scope" value="Bacteria"/>
</dbReference>
<sequence>MFTALKKVNTDFPLFNVKDDEFKKYGQIIDDIDSDSLLKVLADKTIPDVGNTYVASDVSLESLPITTTIKTNIFGGLPIEVGYCNGHSHQLNCLEWHNSPEVNIATEDIVLFLGQTPKLQNDHYDVSDIEAFFIPAGTMIAIYGTTMHFAPCRTSDRGFKCLVVLLKDINADLPENLAKPKTLFKYGKWLITHPDNEKFTSQGAFPGIIGQNYELKLM</sequence>
<evidence type="ECO:0000313" key="1">
    <source>
        <dbReference type="EMBL" id="KRK14447.1"/>
    </source>
</evidence>
<dbReference type="Proteomes" id="UP000051181">
    <property type="component" value="Unassembled WGS sequence"/>
</dbReference>
<organism evidence="1 2">
    <name type="scientific">Loigolactobacillus coryniformis subsp. coryniformis KCTC 3167 = DSM 20001</name>
    <dbReference type="NCBI Taxonomy" id="913848"/>
    <lineage>
        <taxon>Bacteria</taxon>
        <taxon>Bacillati</taxon>
        <taxon>Bacillota</taxon>
        <taxon>Bacilli</taxon>
        <taxon>Lactobacillales</taxon>
        <taxon>Lactobacillaceae</taxon>
        <taxon>Loigolactobacillus</taxon>
    </lineage>
</organism>
<dbReference type="PATRIC" id="fig|913848.6.peg.2451"/>
<gene>
    <name evidence="1" type="ORF">FD22_GL002402</name>
</gene>
<dbReference type="InterPro" id="IPR032358">
    <property type="entry name" value="DUF4867"/>
</dbReference>
<dbReference type="AlphaFoldDB" id="A0A0R1EYE8"/>
<dbReference type="EMBL" id="AZCN01000082">
    <property type="protein sequence ID" value="KRK14447.1"/>
    <property type="molecule type" value="Genomic_DNA"/>
</dbReference>
<evidence type="ECO:0008006" key="3">
    <source>
        <dbReference type="Google" id="ProtNLM"/>
    </source>
</evidence>
<protein>
    <recommendedName>
        <fullName evidence="3">DUF4867 domain-containing protein</fullName>
    </recommendedName>
</protein>
<name>A0A0R1EYE8_9LACO</name>
<evidence type="ECO:0000313" key="2">
    <source>
        <dbReference type="Proteomes" id="UP000051181"/>
    </source>
</evidence>
<proteinExistence type="predicted"/>
<accession>A0A0R1EYE8</accession>